<dbReference type="InterPro" id="IPR023214">
    <property type="entry name" value="HAD_sf"/>
</dbReference>
<dbReference type="AlphaFoldDB" id="A0A6B0VGJ1"/>
<dbReference type="Gene3D" id="3.40.50.1000">
    <property type="entry name" value="HAD superfamily/HAD-like"/>
    <property type="match status" value="1"/>
</dbReference>
<dbReference type="GO" id="GO:0006281">
    <property type="term" value="P:DNA repair"/>
    <property type="evidence" value="ECO:0007669"/>
    <property type="project" value="TreeGrafter"/>
</dbReference>
<dbReference type="InterPro" id="IPR050155">
    <property type="entry name" value="HAD-like_hydrolase_sf"/>
</dbReference>
<dbReference type="Pfam" id="PF13419">
    <property type="entry name" value="HAD_2"/>
    <property type="match status" value="1"/>
</dbReference>
<dbReference type="OrthoDB" id="115864at2157"/>
<dbReference type="RefSeq" id="WP_160061492.1">
    <property type="nucleotide sequence ID" value="NZ_WUYX01000002.1"/>
</dbReference>
<keyword evidence="2" id="KW-0378">Hydrolase</keyword>
<dbReference type="Proteomes" id="UP000434101">
    <property type="component" value="Unassembled WGS sequence"/>
</dbReference>
<dbReference type="GO" id="GO:0008967">
    <property type="term" value="F:phosphoglycolate phosphatase activity"/>
    <property type="evidence" value="ECO:0007669"/>
    <property type="project" value="TreeGrafter"/>
</dbReference>
<proteinExistence type="inferred from homology"/>
<keyword evidence="3" id="KW-1185">Reference proteome</keyword>
<evidence type="ECO:0000313" key="2">
    <source>
        <dbReference type="EMBL" id="MXV60493.1"/>
    </source>
</evidence>
<comment type="caution">
    <text evidence="2">The sequence shown here is derived from an EMBL/GenBank/DDBJ whole genome shotgun (WGS) entry which is preliminary data.</text>
</comment>
<name>A0A6B0VGJ1_9EURY</name>
<dbReference type="EMBL" id="WUYX01000002">
    <property type="protein sequence ID" value="MXV60493.1"/>
    <property type="molecule type" value="Genomic_DNA"/>
</dbReference>
<reference evidence="2 3" key="1">
    <citation type="submission" date="2020-01" db="EMBL/GenBank/DDBJ databases">
        <title>Natronorubrum sp. JWXQ-INN 674 isolated from Inner Mongolia Autonomous Region of China.</title>
        <authorList>
            <person name="Xue Q."/>
        </authorList>
    </citation>
    <scope>NUCLEOTIDE SEQUENCE [LARGE SCALE GENOMIC DNA]</scope>
    <source>
        <strain evidence="2 3">JWXQ-INN-674</strain>
    </source>
</reference>
<dbReference type="SFLD" id="SFLDS00003">
    <property type="entry name" value="Haloacid_Dehalogenase"/>
    <property type="match status" value="1"/>
</dbReference>
<dbReference type="Gene3D" id="1.10.150.240">
    <property type="entry name" value="Putative phosphatase, domain 2"/>
    <property type="match status" value="1"/>
</dbReference>
<dbReference type="InterPro" id="IPR023198">
    <property type="entry name" value="PGP-like_dom2"/>
</dbReference>
<comment type="similarity">
    <text evidence="1">Belongs to the HAD-like hydrolase superfamily.</text>
</comment>
<dbReference type="NCBIfam" id="TIGR01549">
    <property type="entry name" value="HAD-SF-IA-v1"/>
    <property type="match status" value="1"/>
</dbReference>
<evidence type="ECO:0000313" key="3">
    <source>
        <dbReference type="Proteomes" id="UP000434101"/>
    </source>
</evidence>
<accession>A0A6B0VGJ1</accession>
<dbReference type="InterPro" id="IPR036412">
    <property type="entry name" value="HAD-like_sf"/>
</dbReference>
<gene>
    <name evidence="2" type="ORF">GS429_00085</name>
</gene>
<dbReference type="InterPro" id="IPR041492">
    <property type="entry name" value="HAD_2"/>
</dbReference>
<dbReference type="InterPro" id="IPR006439">
    <property type="entry name" value="HAD-SF_hydro_IA"/>
</dbReference>
<evidence type="ECO:0000256" key="1">
    <source>
        <dbReference type="ARBA" id="ARBA00007958"/>
    </source>
</evidence>
<dbReference type="SUPFAM" id="SSF56784">
    <property type="entry name" value="HAD-like"/>
    <property type="match status" value="1"/>
</dbReference>
<dbReference type="PANTHER" id="PTHR43434">
    <property type="entry name" value="PHOSPHOGLYCOLATE PHOSPHATASE"/>
    <property type="match status" value="1"/>
</dbReference>
<dbReference type="PANTHER" id="PTHR43434:SF1">
    <property type="entry name" value="PHOSPHOGLYCOLATE PHOSPHATASE"/>
    <property type="match status" value="1"/>
</dbReference>
<sequence>MRLPTERDTGAIPMDDCPLLFDVDGVIVRHHRAGPTVYTKAIDEAFAEFDVSLTAEERQSFVGDVSPERMRSICRTYGLDLPTLWPVREQAVSAAQQALCRAGERVLFDDVRALSKLAGSHPIAFVSNNQHATIEFMLDHFGLESLVDTAYGREPTWDGFERRKPDPYYIEQAMTDLECDGGLYVGDRATDIEAARRAGLEAVYLDRTQSQPTAPSPDATIQSLTALPSVIDRL</sequence>
<protein>
    <submittedName>
        <fullName evidence="2">HAD-IA family hydrolase</fullName>
    </submittedName>
</protein>
<organism evidence="2 3">
    <name type="scientific">Natronorubrum halalkaliphilum</name>
    <dbReference type="NCBI Taxonomy" id="2691917"/>
    <lineage>
        <taxon>Archaea</taxon>
        <taxon>Methanobacteriati</taxon>
        <taxon>Methanobacteriota</taxon>
        <taxon>Stenosarchaea group</taxon>
        <taxon>Halobacteria</taxon>
        <taxon>Halobacteriales</taxon>
        <taxon>Natrialbaceae</taxon>
        <taxon>Natronorubrum</taxon>
    </lineage>
</organism>
<dbReference type="SFLD" id="SFLDG01129">
    <property type="entry name" value="C1.5:_HAD__Beta-PGM__Phosphata"/>
    <property type="match status" value="1"/>
</dbReference>